<evidence type="ECO:0000313" key="2">
    <source>
        <dbReference type="EMBL" id="KAK4565163.1"/>
    </source>
</evidence>
<sequence>MAWPNPLYYVLPFNTKRSNLYYLTMVALLCFISFLCGTRTFFMPRVTCFPQKLTIAAADDGLDFSTHHQADDTLIHGGAIGAPPRSMRRRILEKHAMRRRYGKVIDLDPSSFWDAKVLDRFEGLRFENQNRI</sequence>
<gene>
    <name evidence="2" type="ORF">RGQ29_007003</name>
</gene>
<feature type="transmembrane region" description="Helical" evidence="1">
    <location>
        <begin position="20"/>
        <end position="42"/>
    </location>
</feature>
<organism evidence="2 3">
    <name type="scientific">Quercus rubra</name>
    <name type="common">Northern red oak</name>
    <name type="synonym">Quercus borealis</name>
    <dbReference type="NCBI Taxonomy" id="3512"/>
    <lineage>
        <taxon>Eukaryota</taxon>
        <taxon>Viridiplantae</taxon>
        <taxon>Streptophyta</taxon>
        <taxon>Embryophyta</taxon>
        <taxon>Tracheophyta</taxon>
        <taxon>Spermatophyta</taxon>
        <taxon>Magnoliopsida</taxon>
        <taxon>eudicotyledons</taxon>
        <taxon>Gunneridae</taxon>
        <taxon>Pentapetalae</taxon>
        <taxon>rosids</taxon>
        <taxon>fabids</taxon>
        <taxon>Fagales</taxon>
        <taxon>Fagaceae</taxon>
        <taxon>Quercus</taxon>
    </lineage>
</organism>
<evidence type="ECO:0000313" key="3">
    <source>
        <dbReference type="Proteomes" id="UP001324115"/>
    </source>
</evidence>
<evidence type="ECO:0000256" key="1">
    <source>
        <dbReference type="SAM" id="Phobius"/>
    </source>
</evidence>
<proteinExistence type="predicted"/>
<comment type="caution">
    <text evidence="2">The sequence shown here is derived from an EMBL/GenBank/DDBJ whole genome shotgun (WGS) entry which is preliminary data.</text>
</comment>
<reference evidence="2 3" key="1">
    <citation type="journal article" date="2023" name="G3 (Bethesda)">
        <title>A haplotype-resolved chromosome-scale genome for Quercus rubra L. provides insights into the genetics of adaptive traits for red oak species.</title>
        <authorList>
            <person name="Kapoor B."/>
            <person name="Jenkins J."/>
            <person name="Schmutz J."/>
            <person name="Zhebentyayeva T."/>
            <person name="Kuelheim C."/>
            <person name="Coggeshall M."/>
            <person name="Heim C."/>
            <person name="Lasky J.R."/>
            <person name="Leites L."/>
            <person name="Islam-Faridi N."/>
            <person name="Romero-Severson J."/>
            <person name="DeLeo V.L."/>
            <person name="Lucas S.M."/>
            <person name="Lazic D."/>
            <person name="Gailing O."/>
            <person name="Carlson J."/>
            <person name="Staton M."/>
        </authorList>
    </citation>
    <scope>NUCLEOTIDE SEQUENCE [LARGE SCALE GENOMIC DNA]</scope>
    <source>
        <strain evidence="2">Pseudo-F2</strain>
    </source>
</reference>
<dbReference type="Proteomes" id="UP001324115">
    <property type="component" value="Unassembled WGS sequence"/>
</dbReference>
<name>A0AAN7E9A0_QUERU</name>
<keyword evidence="1" id="KW-0812">Transmembrane</keyword>
<dbReference type="AlphaFoldDB" id="A0AAN7E9A0"/>
<dbReference type="EMBL" id="JAXUIC010000011">
    <property type="protein sequence ID" value="KAK4565163.1"/>
    <property type="molecule type" value="Genomic_DNA"/>
</dbReference>
<protein>
    <submittedName>
        <fullName evidence="2">Uncharacterized protein</fullName>
    </submittedName>
</protein>
<keyword evidence="1" id="KW-0472">Membrane</keyword>
<accession>A0AAN7E9A0</accession>
<keyword evidence="3" id="KW-1185">Reference proteome</keyword>
<keyword evidence="1" id="KW-1133">Transmembrane helix</keyword>